<evidence type="ECO:0008006" key="6">
    <source>
        <dbReference type="Google" id="ProtNLM"/>
    </source>
</evidence>
<evidence type="ECO:0000256" key="2">
    <source>
        <dbReference type="ARBA" id="ARBA00022801"/>
    </source>
</evidence>
<dbReference type="EMBL" id="QGLT01000006">
    <property type="protein sequence ID" value="PXY98894.1"/>
    <property type="molecule type" value="Genomic_DNA"/>
</dbReference>
<feature type="chain" id="PRO_5016334148" description="Esterase" evidence="3">
    <location>
        <begin position="24"/>
        <end position="314"/>
    </location>
</feature>
<dbReference type="Gene3D" id="3.40.50.1820">
    <property type="entry name" value="alpha/beta hydrolase"/>
    <property type="match status" value="1"/>
</dbReference>
<comment type="similarity">
    <text evidence="1">Belongs to the esterase D family.</text>
</comment>
<dbReference type="Proteomes" id="UP000247565">
    <property type="component" value="Unassembled WGS sequence"/>
</dbReference>
<name>A0A318MZN2_9PROT</name>
<dbReference type="Pfam" id="PF00756">
    <property type="entry name" value="Esterase"/>
    <property type="match status" value="1"/>
</dbReference>
<evidence type="ECO:0000256" key="3">
    <source>
        <dbReference type="SAM" id="SignalP"/>
    </source>
</evidence>
<accession>A0A318MZN2</accession>
<evidence type="ECO:0000313" key="5">
    <source>
        <dbReference type="Proteomes" id="UP000247565"/>
    </source>
</evidence>
<proteinExistence type="inferred from homology"/>
<comment type="caution">
    <text evidence="4">The sequence shown here is derived from an EMBL/GenBank/DDBJ whole genome shotgun (WGS) entry which is preliminary data.</text>
</comment>
<feature type="signal peptide" evidence="3">
    <location>
        <begin position="1"/>
        <end position="23"/>
    </location>
</feature>
<dbReference type="AlphaFoldDB" id="A0A318MZN2"/>
<evidence type="ECO:0000313" key="4">
    <source>
        <dbReference type="EMBL" id="PXY98894.1"/>
    </source>
</evidence>
<dbReference type="RefSeq" id="WP_110439575.1">
    <property type="nucleotide sequence ID" value="NZ_CP046393.1"/>
</dbReference>
<gene>
    <name evidence="4" type="ORF">DK869_08435</name>
</gene>
<reference evidence="4 5" key="1">
    <citation type="submission" date="2018-05" db="EMBL/GenBank/DDBJ databases">
        <title>Reference genomes for bee gut microbiota database.</title>
        <authorList>
            <person name="Ellegaard K.M."/>
        </authorList>
    </citation>
    <scope>NUCLEOTIDE SEQUENCE [LARGE SCALE GENOMIC DNA]</scope>
    <source>
        <strain evidence="4 5">ESL0284</strain>
    </source>
</reference>
<keyword evidence="2" id="KW-0378">Hydrolase</keyword>
<organism evidence="4 5">
    <name type="scientific">Commensalibacter melissae</name>
    <dbReference type="NCBI Taxonomy" id="2070537"/>
    <lineage>
        <taxon>Bacteria</taxon>
        <taxon>Pseudomonadati</taxon>
        <taxon>Pseudomonadota</taxon>
        <taxon>Alphaproteobacteria</taxon>
        <taxon>Acetobacterales</taxon>
        <taxon>Acetobacteraceae</taxon>
    </lineage>
</organism>
<dbReference type="InterPro" id="IPR029058">
    <property type="entry name" value="AB_hydrolase_fold"/>
</dbReference>
<dbReference type="InterPro" id="IPR052558">
    <property type="entry name" value="Siderophore_Hydrolase_D"/>
</dbReference>
<dbReference type="PANTHER" id="PTHR40841">
    <property type="entry name" value="SIDEROPHORE TRIACETYLFUSARININE C ESTERASE"/>
    <property type="match status" value="1"/>
</dbReference>
<dbReference type="InterPro" id="IPR000801">
    <property type="entry name" value="Esterase-like"/>
</dbReference>
<protein>
    <recommendedName>
        <fullName evidence="6">Esterase</fullName>
    </recommendedName>
</protein>
<keyword evidence="5" id="KW-1185">Reference proteome</keyword>
<dbReference type="PANTHER" id="PTHR40841:SF2">
    <property type="entry name" value="SIDEROPHORE-DEGRADING ESTERASE (EUROFUNG)"/>
    <property type="match status" value="1"/>
</dbReference>
<dbReference type="SUPFAM" id="SSF53474">
    <property type="entry name" value="alpha/beta-Hydrolases"/>
    <property type="match status" value="1"/>
</dbReference>
<sequence length="314" mass="35955">MIRLWFYLTLVCLNFLLFSPVKAINSNSPLAGLSTEPLTINDTITFNLQNKKTSQIYKIFASIPKEPPPEDGYPIIYITDANSIFDTVRETIRSYEKRPDNIHKNHAVLVGIGYPPDQNILKLRTYDLTPPQNTLIPILYKTGGADYFYHFIQDDLKPLLDKHLKINHHKQAIFGHSFGGLFTIYNLIYHPDSYQIYIAASPSLWLDPSIIDKHTQSFKSSLDVHKLHPTLSLSVGEYEQKFPDYWQSIPQVAKIKQQLLRKQQVSRILAACETFKKIDDLSTTCTKFENEDHQSVIPASIGRAVAIIFRSFAQ</sequence>
<evidence type="ECO:0000256" key="1">
    <source>
        <dbReference type="ARBA" id="ARBA00005622"/>
    </source>
</evidence>
<dbReference type="GO" id="GO:0016788">
    <property type="term" value="F:hydrolase activity, acting on ester bonds"/>
    <property type="evidence" value="ECO:0007669"/>
    <property type="project" value="TreeGrafter"/>
</dbReference>
<dbReference type="OrthoDB" id="5523653at2"/>
<keyword evidence="3" id="KW-0732">Signal</keyword>